<sequence length="508" mass="53003">MPPRRGAPCSLQLLLLLAAALAAPAAAADAPPPEPAGGLDALTPALAAALRDNPDFAAALLERGAAGPPSAAAPGAAEPNAGLNLPIDILSGGEIDALQICPALKSLNAKSNVQACSVVGTAEITLLASFSNACPNTTQTGYGSQSQPPAHAAGGGDAPRPLLARAPAPEAFGAAELLAAEGATYAFLWGAIRNIYAWWTCSSDEGGSLDGYLLPTGFEGVGGDTTSPGAYKIDKKPYMVILKRPSTSQLVFLFRGTGTKEDWLQNFAYLRTRRPQFSLNPLDRFPGSRFPGEVHFGFLSAFRAAWPKIRAALDAESLGGARLGQISFAGHSQGAAVAAMAAFASTKYLESKGAPRAVDAVLFGAPNLGNSDFVRGLATGSVNVRNVAFRNDVITQLPCQSAKADRAASMPACLYPGPVPTRTSLKTYWADYQPSRGVVAIAPSDMPVQTGAWARTNLLNISNIFPEIRAGHYCSYTCFLSTFVTDQPDDSCLVEDPPVSGYTKCRFP</sequence>
<dbReference type="AlphaFoldDB" id="A0A2V0NSZ5"/>
<dbReference type="Pfam" id="PF01764">
    <property type="entry name" value="Lipase_3"/>
    <property type="match status" value="1"/>
</dbReference>
<dbReference type="InterPro" id="IPR002921">
    <property type="entry name" value="Fungal_lipase-type"/>
</dbReference>
<proteinExistence type="predicted"/>
<dbReference type="OrthoDB" id="508212at2759"/>
<feature type="region of interest" description="Disordered" evidence="1">
    <location>
        <begin position="138"/>
        <end position="160"/>
    </location>
</feature>
<organism evidence="4 5">
    <name type="scientific">Raphidocelis subcapitata</name>
    <dbReference type="NCBI Taxonomy" id="307507"/>
    <lineage>
        <taxon>Eukaryota</taxon>
        <taxon>Viridiplantae</taxon>
        <taxon>Chlorophyta</taxon>
        <taxon>core chlorophytes</taxon>
        <taxon>Chlorophyceae</taxon>
        <taxon>CS clade</taxon>
        <taxon>Sphaeropleales</taxon>
        <taxon>Selenastraceae</taxon>
        <taxon>Raphidocelis</taxon>
    </lineage>
</organism>
<dbReference type="InterPro" id="IPR029058">
    <property type="entry name" value="AB_hydrolase_fold"/>
</dbReference>
<evidence type="ECO:0000256" key="2">
    <source>
        <dbReference type="SAM" id="SignalP"/>
    </source>
</evidence>
<dbReference type="Gene3D" id="3.40.50.1820">
    <property type="entry name" value="alpha/beta hydrolase"/>
    <property type="match status" value="1"/>
</dbReference>
<evidence type="ECO:0000313" key="4">
    <source>
        <dbReference type="EMBL" id="GBF90439.1"/>
    </source>
</evidence>
<dbReference type="SUPFAM" id="SSF53474">
    <property type="entry name" value="alpha/beta-Hydrolases"/>
    <property type="match status" value="1"/>
</dbReference>
<dbReference type="PANTHER" id="PTHR45856:SF24">
    <property type="entry name" value="FUNGAL LIPASE-LIKE DOMAIN-CONTAINING PROTEIN"/>
    <property type="match status" value="1"/>
</dbReference>
<feature type="chain" id="PRO_5015864493" description="Fungal lipase-type domain-containing protein" evidence="2">
    <location>
        <begin position="28"/>
        <end position="508"/>
    </location>
</feature>
<evidence type="ECO:0000313" key="5">
    <source>
        <dbReference type="Proteomes" id="UP000247498"/>
    </source>
</evidence>
<protein>
    <recommendedName>
        <fullName evidence="3">Fungal lipase-type domain-containing protein</fullName>
    </recommendedName>
</protein>
<dbReference type="Proteomes" id="UP000247498">
    <property type="component" value="Unassembled WGS sequence"/>
</dbReference>
<keyword evidence="5" id="KW-1185">Reference proteome</keyword>
<feature type="signal peptide" evidence="2">
    <location>
        <begin position="1"/>
        <end position="27"/>
    </location>
</feature>
<evidence type="ECO:0000259" key="3">
    <source>
        <dbReference type="Pfam" id="PF01764"/>
    </source>
</evidence>
<dbReference type="InParanoid" id="A0A2V0NSZ5"/>
<feature type="domain" description="Fungal lipase-type" evidence="3">
    <location>
        <begin position="251"/>
        <end position="400"/>
    </location>
</feature>
<dbReference type="GO" id="GO:0006629">
    <property type="term" value="P:lipid metabolic process"/>
    <property type="evidence" value="ECO:0007669"/>
    <property type="project" value="InterPro"/>
</dbReference>
<name>A0A2V0NSZ5_9CHLO</name>
<feature type="compositionally biased region" description="Polar residues" evidence="1">
    <location>
        <begin position="138"/>
        <end position="147"/>
    </location>
</feature>
<keyword evidence="2" id="KW-0732">Signal</keyword>
<accession>A0A2V0NSZ5</accession>
<dbReference type="PANTHER" id="PTHR45856">
    <property type="entry name" value="ALPHA/BETA-HYDROLASES SUPERFAMILY PROTEIN"/>
    <property type="match status" value="1"/>
</dbReference>
<evidence type="ECO:0000256" key="1">
    <source>
        <dbReference type="SAM" id="MobiDB-lite"/>
    </source>
</evidence>
<dbReference type="InterPro" id="IPR051218">
    <property type="entry name" value="Sec_MonoDiacylglyc_Lipase"/>
</dbReference>
<dbReference type="EMBL" id="BDRX01000017">
    <property type="protein sequence ID" value="GBF90439.1"/>
    <property type="molecule type" value="Genomic_DNA"/>
</dbReference>
<feature type="compositionally biased region" description="Low complexity" evidence="1">
    <location>
        <begin position="148"/>
        <end position="160"/>
    </location>
</feature>
<comment type="caution">
    <text evidence="4">The sequence shown here is derived from an EMBL/GenBank/DDBJ whole genome shotgun (WGS) entry which is preliminary data.</text>
</comment>
<gene>
    <name evidence="4" type="ORF">Rsub_03435</name>
</gene>
<reference evidence="4 5" key="1">
    <citation type="journal article" date="2018" name="Sci. Rep.">
        <title>Raphidocelis subcapitata (=Pseudokirchneriella subcapitata) provides an insight into genome evolution and environmental adaptations in the Sphaeropleales.</title>
        <authorList>
            <person name="Suzuki S."/>
            <person name="Yamaguchi H."/>
            <person name="Nakajima N."/>
            <person name="Kawachi M."/>
        </authorList>
    </citation>
    <scope>NUCLEOTIDE SEQUENCE [LARGE SCALE GENOMIC DNA]</scope>
    <source>
        <strain evidence="4 5">NIES-35</strain>
    </source>
</reference>